<dbReference type="Pfam" id="PF14433">
    <property type="entry name" value="SUKH-3"/>
    <property type="match status" value="1"/>
</dbReference>
<gene>
    <name evidence="1" type="ORF">GCM10010361_39300</name>
</gene>
<reference evidence="1 2" key="1">
    <citation type="journal article" date="2019" name="Int. J. Syst. Evol. Microbiol.">
        <title>The Global Catalogue of Microorganisms (GCM) 10K type strain sequencing project: providing services to taxonomists for standard genome sequencing and annotation.</title>
        <authorList>
            <consortium name="The Broad Institute Genomics Platform"/>
            <consortium name="The Broad Institute Genome Sequencing Center for Infectious Disease"/>
            <person name="Wu L."/>
            <person name="Ma J."/>
        </authorList>
    </citation>
    <scope>NUCLEOTIDE SEQUENCE [LARGE SCALE GENOMIC DNA]</scope>
    <source>
        <strain evidence="1 2">JCM 4805</strain>
    </source>
</reference>
<dbReference type="RefSeq" id="WP_346096289.1">
    <property type="nucleotide sequence ID" value="NZ_BAAABY010000028.1"/>
</dbReference>
<dbReference type="InterPro" id="IPR025850">
    <property type="entry name" value="SUKH-3"/>
</dbReference>
<organism evidence="1 2">
    <name type="scientific">Streptomyces olivaceiscleroticus</name>
    <dbReference type="NCBI Taxonomy" id="68245"/>
    <lineage>
        <taxon>Bacteria</taxon>
        <taxon>Bacillati</taxon>
        <taxon>Actinomycetota</taxon>
        <taxon>Actinomycetes</taxon>
        <taxon>Kitasatosporales</taxon>
        <taxon>Streptomycetaceae</taxon>
        <taxon>Streptomyces</taxon>
    </lineage>
</organism>
<protein>
    <recommendedName>
        <fullName evidence="3">SUKH-3 domain containing protein</fullName>
    </recommendedName>
</protein>
<evidence type="ECO:0000313" key="2">
    <source>
        <dbReference type="Proteomes" id="UP001500909"/>
    </source>
</evidence>
<proteinExistence type="predicted"/>
<sequence length="159" mass="17564">MAPTVPSPQVSDWLAQHGWFPGRDIGDEEVDDFISVRVRDATEQGFPMEPVDAAVRVIRTYGGLKLAHPRASDSAFEMDPTGGYDGDAREIAEMSTGLGEKLFPVGFESSEFGILLVGETARWFLLHHTGGYFLGQDEQDAFTRFITNGDTPDVEDYFV</sequence>
<accession>A0ABN1AA23</accession>
<evidence type="ECO:0000313" key="1">
    <source>
        <dbReference type="EMBL" id="GAA0471298.1"/>
    </source>
</evidence>
<keyword evidence="2" id="KW-1185">Reference proteome</keyword>
<evidence type="ECO:0008006" key="3">
    <source>
        <dbReference type="Google" id="ProtNLM"/>
    </source>
</evidence>
<name>A0ABN1AA23_9ACTN</name>
<dbReference type="Proteomes" id="UP001500909">
    <property type="component" value="Unassembled WGS sequence"/>
</dbReference>
<dbReference type="EMBL" id="BAAABY010000028">
    <property type="protein sequence ID" value="GAA0471298.1"/>
    <property type="molecule type" value="Genomic_DNA"/>
</dbReference>
<comment type="caution">
    <text evidence="1">The sequence shown here is derived from an EMBL/GenBank/DDBJ whole genome shotgun (WGS) entry which is preliminary data.</text>
</comment>